<protein>
    <submittedName>
        <fullName evidence="2">Uncharacterized protein</fullName>
    </submittedName>
</protein>
<accession>A0A420HQQ7</accession>
<name>A0A420HQQ7_9PEZI</name>
<comment type="caution">
    <text evidence="2">The sequence shown here is derived from an EMBL/GenBank/DDBJ whole genome shotgun (WGS) entry which is preliminary data.</text>
</comment>
<gene>
    <name evidence="2" type="ORF">GcC1_172003</name>
</gene>
<reference evidence="2 3" key="1">
    <citation type="journal article" date="2018" name="BMC Genomics">
        <title>Comparative genome analyses reveal sequence features reflecting distinct modes of host-adaptation between dicot and monocot powdery mildew.</title>
        <authorList>
            <person name="Wu Y."/>
            <person name="Ma X."/>
            <person name="Pan Z."/>
            <person name="Kale S.D."/>
            <person name="Song Y."/>
            <person name="King H."/>
            <person name="Zhang Q."/>
            <person name="Presley C."/>
            <person name="Deng X."/>
            <person name="Wei C.I."/>
            <person name="Xiao S."/>
        </authorList>
    </citation>
    <scope>NUCLEOTIDE SEQUENCE [LARGE SCALE GENOMIC DNA]</scope>
    <source>
        <strain evidence="2">UCSC1</strain>
    </source>
</reference>
<evidence type="ECO:0000313" key="2">
    <source>
        <dbReference type="EMBL" id="RKF59737.1"/>
    </source>
</evidence>
<proteinExistence type="predicted"/>
<feature type="compositionally biased region" description="Basic and acidic residues" evidence="1">
    <location>
        <begin position="12"/>
        <end position="31"/>
    </location>
</feature>
<evidence type="ECO:0000256" key="1">
    <source>
        <dbReference type="SAM" id="MobiDB-lite"/>
    </source>
</evidence>
<evidence type="ECO:0000313" key="3">
    <source>
        <dbReference type="Proteomes" id="UP000285405"/>
    </source>
</evidence>
<feature type="region of interest" description="Disordered" evidence="1">
    <location>
        <begin position="1"/>
        <end position="33"/>
    </location>
</feature>
<dbReference type="EMBL" id="MCBR01017290">
    <property type="protein sequence ID" value="RKF59737.1"/>
    <property type="molecule type" value="Genomic_DNA"/>
</dbReference>
<organism evidence="2 3">
    <name type="scientific">Golovinomyces cichoracearum</name>
    <dbReference type="NCBI Taxonomy" id="62708"/>
    <lineage>
        <taxon>Eukaryota</taxon>
        <taxon>Fungi</taxon>
        <taxon>Dikarya</taxon>
        <taxon>Ascomycota</taxon>
        <taxon>Pezizomycotina</taxon>
        <taxon>Leotiomycetes</taxon>
        <taxon>Erysiphales</taxon>
        <taxon>Erysiphaceae</taxon>
        <taxon>Golovinomyces</taxon>
    </lineage>
</organism>
<dbReference type="AlphaFoldDB" id="A0A420HQQ7"/>
<sequence>MNNNHNMSDKPISFHKEDELRTENVARESSDSRTVGIPTALKTIHISDVNTLFGHSLEAASRAISMKKHYLSFDLTSRQ</sequence>
<dbReference type="Proteomes" id="UP000285405">
    <property type="component" value="Unassembled WGS sequence"/>
</dbReference>